<name>A0ABX3HV64_9BACL</name>
<proteinExistence type="predicted"/>
<evidence type="ECO:0000313" key="2">
    <source>
        <dbReference type="EMBL" id="OMD55253.1"/>
    </source>
</evidence>
<dbReference type="Gene3D" id="1.10.530.10">
    <property type="match status" value="1"/>
</dbReference>
<reference evidence="2 3" key="1">
    <citation type="submission" date="2016-10" db="EMBL/GenBank/DDBJ databases">
        <title>Paenibacillus species isolates.</title>
        <authorList>
            <person name="Beno S.M."/>
        </authorList>
    </citation>
    <scope>NUCLEOTIDE SEQUENCE [LARGE SCALE GENOMIC DNA]</scope>
    <source>
        <strain evidence="2 3">FSL R5-0923</strain>
    </source>
</reference>
<organism evidence="2 3">
    <name type="scientific">Paenibacillus odorifer</name>
    <dbReference type="NCBI Taxonomy" id="189426"/>
    <lineage>
        <taxon>Bacteria</taxon>
        <taxon>Bacillati</taxon>
        <taxon>Bacillota</taxon>
        <taxon>Bacilli</taxon>
        <taxon>Bacillales</taxon>
        <taxon>Paenibacillaceae</taxon>
        <taxon>Paenibacillus</taxon>
    </lineage>
</organism>
<keyword evidence="3" id="KW-1185">Reference proteome</keyword>
<comment type="caution">
    <text evidence="2">The sequence shown here is derived from an EMBL/GenBank/DDBJ whole genome shotgun (WGS) entry which is preliminary data.</text>
</comment>
<dbReference type="EMBL" id="MPTD01000002">
    <property type="protein sequence ID" value="OMD55253.1"/>
    <property type="molecule type" value="Genomic_DNA"/>
</dbReference>
<dbReference type="InterPro" id="IPR002901">
    <property type="entry name" value="MGlyc_endo_b_GlcNAc-like_dom"/>
</dbReference>
<dbReference type="InterPro" id="IPR023346">
    <property type="entry name" value="Lysozyme-like_dom_sf"/>
</dbReference>
<feature type="domain" description="Mannosyl-glycoprotein endo-beta-N-acetylglucosamidase-like" evidence="1">
    <location>
        <begin position="14"/>
        <end position="106"/>
    </location>
</feature>
<dbReference type="RefSeq" id="WP_076298295.1">
    <property type="nucleotide sequence ID" value="NZ_MPTD01000002.1"/>
</dbReference>
<sequence length="126" mass="13271">MNSSLGGSLKNSGDIFAAAGKKYGVDPALLAAIAVHETGNGTSNAVKNKNNVGGMMGKNGLMTFSSLEEGIDKMASNLKRNYFDKGLTSIEAIQKKYAPVGASNDPTNLNSNWVNGVKKYYKMFGG</sequence>
<dbReference type="Pfam" id="PF01832">
    <property type="entry name" value="Glucosaminidase"/>
    <property type="match status" value="1"/>
</dbReference>
<evidence type="ECO:0000313" key="3">
    <source>
        <dbReference type="Proteomes" id="UP000187313"/>
    </source>
</evidence>
<gene>
    <name evidence="2" type="ORF">BSK51_04160</name>
</gene>
<protein>
    <recommendedName>
        <fullName evidence="1">Mannosyl-glycoprotein endo-beta-N-acetylglucosamidase-like domain-containing protein</fullName>
    </recommendedName>
</protein>
<accession>A0ABX3HV64</accession>
<dbReference type="Proteomes" id="UP000187313">
    <property type="component" value="Unassembled WGS sequence"/>
</dbReference>
<evidence type="ECO:0000259" key="1">
    <source>
        <dbReference type="Pfam" id="PF01832"/>
    </source>
</evidence>
<dbReference type="SUPFAM" id="SSF53955">
    <property type="entry name" value="Lysozyme-like"/>
    <property type="match status" value="1"/>
</dbReference>